<keyword evidence="10 11" id="KW-0411">Iron-sulfur</keyword>
<dbReference type="InterPro" id="IPR023455">
    <property type="entry name" value="Dihydroorotate_DHASE_ETsu"/>
</dbReference>
<keyword evidence="4 11" id="KW-0001">2Fe-2S</keyword>
<comment type="subunit">
    <text evidence="11">Heterotetramer of 2 PyrK and 2 PyrD type B subunits.</text>
</comment>
<evidence type="ECO:0000256" key="9">
    <source>
        <dbReference type="ARBA" id="ARBA00023004"/>
    </source>
</evidence>
<comment type="pathway">
    <text evidence="11">Pyrimidine metabolism; UMP biosynthesis via de novo pathway; orotate from (S)-dihydroorotate (NAD(+) route): step 1/1.</text>
</comment>
<dbReference type="RefSeq" id="WP_406790640.1">
    <property type="nucleotide sequence ID" value="NZ_JBJHZX010000003.1"/>
</dbReference>
<dbReference type="Gene3D" id="3.40.50.80">
    <property type="entry name" value="Nucleotide-binding domain of ferredoxin-NADP reductase (FNR) module"/>
    <property type="match status" value="1"/>
</dbReference>
<comment type="similarity">
    <text evidence="1 11">Belongs to the PyrK family.</text>
</comment>
<organism evidence="13 14">
    <name type="scientific">Candidatus Clostridium eludens</name>
    <dbReference type="NCBI Taxonomy" id="3381663"/>
    <lineage>
        <taxon>Bacteria</taxon>
        <taxon>Bacillati</taxon>
        <taxon>Bacillota</taxon>
        <taxon>Clostridia</taxon>
        <taxon>Eubacteriales</taxon>
        <taxon>Clostridiaceae</taxon>
        <taxon>Clostridium</taxon>
    </lineage>
</organism>
<feature type="binding site" evidence="11">
    <location>
        <begin position="67"/>
        <end position="69"/>
    </location>
    <ligand>
        <name>FAD</name>
        <dbReference type="ChEBI" id="CHEBI:57692"/>
    </ligand>
</feature>
<keyword evidence="3 11" id="KW-0285">Flavoprotein</keyword>
<feature type="binding site" evidence="11">
    <location>
        <begin position="74"/>
        <end position="75"/>
    </location>
    <ligand>
        <name>FAD</name>
        <dbReference type="ChEBI" id="CHEBI:57692"/>
    </ligand>
</feature>
<dbReference type="Pfam" id="PF10418">
    <property type="entry name" value="DHODB_Fe-S_bind"/>
    <property type="match status" value="1"/>
</dbReference>
<dbReference type="SUPFAM" id="SSF63380">
    <property type="entry name" value="Riboflavin synthase domain-like"/>
    <property type="match status" value="1"/>
</dbReference>
<evidence type="ECO:0000256" key="6">
    <source>
        <dbReference type="ARBA" id="ARBA00022827"/>
    </source>
</evidence>
<dbReference type="Gene3D" id="2.10.240.10">
    <property type="entry name" value="Dihydroorotate dehydrogenase, electron transfer subunit"/>
    <property type="match status" value="1"/>
</dbReference>
<evidence type="ECO:0000256" key="1">
    <source>
        <dbReference type="ARBA" id="ARBA00006422"/>
    </source>
</evidence>
<dbReference type="InterPro" id="IPR039261">
    <property type="entry name" value="FNR_nucleotide-bd"/>
</dbReference>
<dbReference type="InterPro" id="IPR017938">
    <property type="entry name" value="Riboflavin_synthase-like_b-brl"/>
</dbReference>
<keyword evidence="6 11" id="KW-0274">FAD</keyword>
<protein>
    <recommendedName>
        <fullName evidence="11">Dihydroorotate dehydrogenase B (NAD(+)), electron transfer subunit</fullName>
    </recommendedName>
    <alternativeName>
        <fullName evidence="11">Dihydroorotate oxidase B, electron transfer subunit</fullName>
    </alternativeName>
</protein>
<dbReference type="PANTHER" id="PTHR43513">
    <property type="entry name" value="DIHYDROOROTATE DEHYDROGENASE B (NAD(+)), ELECTRON TRANSFER SUBUNIT"/>
    <property type="match status" value="1"/>
</dbReference>
<evidence type="ECO:0000256" key="10">
    <source>
        <dbReference type="ARBA" id="ARBA00023014"/>
    </source>
</evidence>
<dbReference type="InterPro" id="IPR019480">
    <property type="entry name" value="Dihydroorotate_DH_Fe-S-bd"/>
</dbReference>
<keyword evidence="7 11" id="KW-0665">Pyrimidine biosynthesis</keyword>
<keyword evidence="8 11" id="KW-0249">Electron transport</keyword>
<dbReference type="SUPFAM" id="SSF52343">
    <property type="entry name" value="Ferredoxin reductase-like, C-terminal NADP-linked domain"/>
    <property type="match status" value="1"/>
</dbReference>
<dbReference type="CDD" id="cd06218">
    <property type="entry name" value="DHOD_e_trans"/>
    <property type="match status" value="1"/>
</dbReference>
<comment type="caution">
    <text evidence="13">The sequence shown here is derived from an EMBL/GenBank/DDBJ whole genome shotgun (WGS) entry which is preliminary data.</text>
</comment>
<evidence type="ECO:0000256" key="2">
    <source>
        <dbReference type="ARBA" id="ARBA00022448"/>
    </source>
</evidence>
<comment type="cofactor">
    <cofactor evidence="11">
        <name>[2Fe-2S] cluster</name>
        <dbReference type="ChEBI" id="CHEBI:190135"/>
    </cofactor>
    <text evidence="11">Binds 1 [2Fe-2S] cluster per subunit.</text>
</comment>
<evidence type="ECO:0000256" key="11">
    <source>
        <dbReference type="HAMAP-Rule" id="MF_01211"/>
    </source>
</evidence>
<keyword evidence="2 11" id="KW-0813">Transport</keyword>
<sequence>MKSKLDYTIERVYENKRIDENVYQLEVQGNFKGIPGQFYMLRCWDMEPVLWRPISIHYLNEEKIVFLYQITGRGTRKLGNLKKGDEIKLLGPLGNGFFTNDIIKKNIAIIAGGIGIAPMFYLAKDIRKQISIDSIQFKDYKLDLYAGFKDSTYSIEKFQPFADNIYVSTETGSAGKKGYVTDGFNPENYNMVVCCGPQVMMKKVVNMCSEKQVTVYVSMENRMACGIGACLVCTCNTINGNKRVCRDGPVFLGTDIMM</sequence>
<evidence type="ECO:0000259" key="12">
    <source>
        <dbReference type="PROSITE" id="PS51384"/>
    </source>
</evidence>
<dbReference type="InterPro" id="IPR050353">
    <property type="entry name" value="PyrK_electron_transfer"/>
</dbReference>
<dbReference type="InterPro" id="IPR037117">
    <property type="entry name" value="Dihydroorotate_DH_ele_sf"/>
</dbReference>
<name>A0ABW8SEW1_9CLOT</name>
<feature type="binding site" evidence="11">
    <location>
        <position position="225"/>
    </location>
    <ligand>
        <name>[2Fe-2S] cluster</name>
        <dbReference type="ChEBI" id="CHEBI:190135"/>
    </ligand>
</feature>
<feature type="binding site" evidence="11">
    <location>
        <begin position="52"/>
        <end position="55"/>
    </location>
    <ligand>
        <name>FAD</name>
        <dbReference type="ChEBI" id="CHEBI:57692"/>
    </ligand>
</feature>
<dbReference type="PANTHER" id="PTHR43513:SF3">
    <property type="entry name" value="DIHYDROOROTATE DEHYDROGENASE B (NAD(+)), ELECTRON TRANSFER SUBUNIT-RELATED"/>
    <property type="match status" value="1"/>
</dbReference>
<dbReference type="InterPro" id="IPR017927">
    <property type="entry name" value="FAD-bd_FR_type"/>
</dbReference>
<comment type="function">
    <text evidence="11">Responsible for channeling the electrons from the oxidation of dihydroorotate from the FMN redox center in the PyrD type B subunit to the ultimate electron acceptor NAD(+).</text>
</comment>
<dbReference type="NCBIfam" id="NF000798">
    <property type="entry name" value="PRK00054.1-3"/>
    <property type="match status" value="1"/>
</dbReference>
<feature type="domain" description="FAD-binding FR-type" evidence="12">
    <location>
        <begin position="5"/>
        <end position="99"/>
    </location>
</feature>
<dbReference type="PROSITE" id="PS51384">
    <property type="entry name" value="FAD_FR"/>
    <property type="match status" value="1"/>
</dbReference>
<dbReference type="InterPro" id="IPR012165">
    <property type="entry name" value="Cyt_c3_hydrogenase_gsu"/>
</dbReference>
<evidence type="ECO:0000256" key="4">
    <source>
        <dbReference type="ARBA" id="ARBA00022714"/>
    </source>
</evidence>
<feature type="binding site" evidence="11">
    <location>
        <position position="233"/>
    </location>
    <ligand>
        <name>[2Fe-2S] cluster</name>
        <dbReference type="ChEBI" id="CHEBI:190135"/>
    </ligand>
</feature>
<dbReference type="PIRSF" id="PIRSF006816">
    <property type="entry name" value="Cyc3_hyd_g"/>
    <property type="match status" value="1"/>
</dbReference>
<keyword evidence="9 11" id="KW-0408">Iron</keyword>
<evidence type="ECO:0000313" key="13">
    <source>
        <dbReference type="EMBL" id="MFL0194515.1"/>
    </source>
</evidence>
<feature type="binding site" evidence="11">
    <location>
        <position position="245"/>
    </location>
    <ligand>
        <name>[2Fe-2S] cluster</name>
        <dbReference type="ChEBI" id="CHEBI:190135"/>
    </ligand>
</feature>
<keyword evidence="14" id="KW-1185">Reference proteome</keyword>
<feature type="binding site" evidence="11">
    <location>
        <position position="230"/>
    </location>
    <ligand>
        <name>[2Fe-2S] cluster</name>
        <dbReference type="ChEBI" id="CHEBI:190135"/>
    </ligand>
</feature>
<evidence type="ECO:0000313" key="14">
    <source>
        <dbReference type="Proteomes" id="UP001623660"/>
    </source>
</evidence>
<dbReference type="HAMAP" id="MF_01211">
    <property type="entry name" value="DHODB_Fe_S_bind"/>
    <property type="match status" value="1"/>
</dbReference>
<evidence type="ECO:0000256" key="8">
    <source>
        <dbReference type="ARBA" id="ARBA00022982"/>
    </source>
</evidence>
<comment type="cofactor">
    <cofactor evidence="11">
        <name>FAD</name>
        <dbReference type="ChEBI" id="CHEBI:57692"/>
    </cofactor>
    <text evidence="11">Binds 1 FAD per subunit.</text>
</comment>
<dbReference type="Proteomes" id="UP001623660">
    <property type="component" value="Unassembled WGS sequence"/>
</dbReference>
<dbReference type="Gene3D" id="2.40.30.10">
    <property type="entry name" value="Translation factors"/>
    <property type="match status" value="1"/>
</dbReference>
<dbReference type="EMBL" id="JBJHZX010000003">
    <property type="protein sequence ID" value="MFL0194515.1"/>
    <property type="molecule type" value="Genomic_DNA"/>
</dbReference>
<keyword evidence="5 11" id="KW-0479">Metal-binding</keyword>
<evidence type="ECO:0000256" key="7">
    <source>
        <dbReference type="ARBA" id="ARBA00022975"/>
    </source>
</evidence>
<evidence type="ECO:0000256" key="3">
    <source>
        <dbReference type="ARBA" id="ARBA00022630"/>
    </source>
</evidence>
<evidence type="ECO:0000256" key="5">
    <source>
        <dbReference type="ARBA" id="ARBA00022723"/>
    </source>
</evidence>
<proteinExistence type="inferred from homology"/>
<reference evidence="13 14" key="1">
    <citation type="submission" date="2024-11" db="EMBL/GenBank/DDBJ databases">
        <authorList>
            <person name="Heng Y.C."/>
            <person name="Lim A.C.H."/>
            <person name="Lee J.K.Y."/>
            <person name="Kittelmann S."/>
        </authorList>
    </citation>
    <scope>NUCLEOTIDE SEQUENCE [LARGE SCALE GENOMIC DNA]</scope>
    <source>
        <strain evidence="13 14">WILCCON 0269</strain>
    </source>
</reference>
<gene>
    <name evidence="11" type="primary">pyrK</name>
    <name evidence="13" type="ORF">ACJDU8_02845</name>
</gene>
<accession>A0ABW8SEW1</accession>